<dbReference type="STRING" id="33936.AZI98_00475"/>
<dbReference type="PANTHER" id="PTHR47738:SF3">
    <property type="entry name" value="PHOSPHOTRANSFERASE SYSTEM MANNITOL_FRUCTOSE-SPECIFIC IIA DOMAIN CONTAINING PROTEIN"/>
    <property type="match status" value="1"/>
</dbReference>
<dbReference type="PANTHER" id="PTHR47738">
    <property type="entry name" value="PTS SYSTEM FRUCTOSE-LIKE EIIA COMPONENT-RELATED"/>
    <property type="match status" value="1"/>
</dbReference>
<protein>
    <recommendedName>
        <fullName evidence="1">PTS EIIA type-2 domain-containing protein</fullName>
    </recommendedName>
</protein>
<evidence type="ECO:0000313" key="3">
    <source>
        <dbReference type="Proteomes" id="UP000076476"/>
    </source>
</evidence>
<sequence>MNSFEKIIQENCVLLNVEANDQNDILSKLSDTLYKHGFVKDTFKNAVLEREAQFPTGLPLTSVGVAIPHTDAHHVARTAIGVAILKKPVEFSVMGSPGDKVHASIILMLAMDDGKKQIELLQSLMEFFQKEEKLLALKEMKSEKEIAAYLESQIF</sequence>
<dbReference type="RefSeq" id="WP_063386329.1">
    <property type="nucleotide sequence ID" value="NZ_LWBR01000001.1"/>
</dbReference>
<dbReference type="EMBL" id="LWBR01000001">
    <property type="protein sequence ID" value="KZN98049.1"/>
    <property type="molecule type" value="Genomic_DNA"/>
</dbReference>
<evidence type="ECO:0000259" key="1">
    <source>
        <dbReference type="PROSITE" id="PS51094"/>
    </source>
</evidence>
<dbReference type="InterPro" id="IPR002178">
    <property type="entry name" value="PTS_EIIA_type-2_dom"/>
</dbReference>
<proteinExistence type="predicted"/>
<dbReference type="CDD" id="cd00211">
    <property type="entry name" value="PTS_IIA_fru"/>
    <property type="match status" value="1"/>
</dbReference>
<dbReference type="Proteomes" id="UP000076476">
    <property type="component" value="Unassembled WGS sequence"/>
</dbReference>
<reference evidence="2 3" key="1">
    <citation type="submission" date="2016-04" db="EMBL/GenBank/DDBJ databases">
        <title>Draft genome sequence of Aeribacillus pallidus 8m3 from petroleum reservoir.</title>
        <authorList>
            <person name="Poltaraus A.B."/>
            <person name="Nazina T.N."/>
            <person name="Tourova T.P."/>
            <person name="Malakho S.M."/>
            <person name="Korshunova A.V."/>
            <person name="Sokolova D.S."/>
        </authorList>
    </citation>
    <scope>NUCLEOTIDE SEQUENCE [LARGE SCALE GENOMIC DNA]</scope>
    <source>
        <strain evidence="2 3">8m3</strain>
    </source>
</reference>
<dbReference type="InterPro" id="IPR016152">
    <property type="entry name" value="PTrfase/Anion_transptr"/>
</dbReference>
<dbReference type="AlphaFoldDB" id="A0A165ZAL0"/>
<organism evidence="2 3">
    <name type="scientific">Aeribacillus pallidus</name>
    <dbReference type="NCBI Taxonomy" id="33936"/>
    <lineage>
        <taxon>Bacteria</taxon>
        <taxon>Bacillati</taxon>
        <taxon>Bacillota</taxon>
        <taxon>Bacilli</taxon>
        <taxon>Bacillales</taxon>
        <taxon>Bacillaceae</taxon>
        <taxon>Aeribacillus</taxon>
    </lineage>
</organism>
<evidence type="ECO:0000313" key="2">
    <source>
        <dbReference type="EMBL" id="KZN98049.1"/>
    </source>
</evidence>
<gene>
    <name evidence="2" type="ORF">AZI98_00475</name>
</gene>
<dbReference type="InterPro" id="IPR051541">
    <property type="entry name" value="PTS_SugarTrans_NitroReg"/>
</dbReference>
<comment type="caution">
    <text evidence="2">The sequence shown here is derived from an EMBL/GenBank/DDBJ whole genome shotgun (WGS) entry which is preliminary data.</text>
</comment>
<accession>A0A165ZAL0</accession>
<dbReference type="PROSITE" id="PS51094">
    <property type="entry name" value="PTS_EIIA_TYPE_2"/>
    <property type="match status" value="1"/>
</dbReference>
<dbReference type="Pfam" id="PF00359">
    <property type="entry name" value="PTS_EIIA_2"/>
    <property type="match status" value="1"/>
</dbReference>
<feature type="domain" description="PTS EIIA type-2" evidence="1">
    <location>
        <begin position="6"/>
        <end position="153"/>
    </location>
</feature>
<name>A0A165ZAL0_9BACI</name>
<dbReference type="SUPFAM" id="SSF55804">
    <property type="entry name" value="Phoshotransferase/anion transport protein"/>
    <property type="match status" value="1"/>
</dbReference>
<dbReference type="OrthoDB" id="370976at2"/>
<dbReference type="Gene3D" id="3.40.930.10">
    <property type="entry name" value="Mannitol-specific EII, Chain A"/>
    <property type="match status" value="1"/>
</dbReference>
<keyword evidence="3" id="KW-1185">Reference proteome</keyword>